<protein>
    <submittedName>
        <fullName evidence="2">Unannotated protein</fullName>
    </submittedName>
</protein>
<feature type="transmembrane region" description="Helical" evidence="1">
    <location>
        <begin position="143"/>
        <end position="174"/>
    </location>
</feature>
<evidence type="ECO:0000256" key="1">
    <source>
        <dbReference type="SAM" id="Phobius"/>
    </source>
</evidence>
<keyword evidence="1" id="KW-0812">Transmembrane</keyword>
<dbReference type="AlphaFoldDB" id="A0A6J7NXB3"/>
<feature type="transmembrane region" description="Helical" evidence="1">
    <location>
        <begin position="110"/>
        <end position="131"/>
    </location>
</feature>
<feature type="transmembrane region" description="Helical" evidence="1">
    <location>
        <begin position="224"/>
        <end position="241"/>
    </location>
</feature>
<reference evidence="2" key="1">
    <citation type="submission" date="2020-05" db="EMBL/GenBank/DDBJ databases">
        <authorList>
            <person name="Chiriac C."/>
            <person name="Salcher M."/>
            <person name="Ghai R."/>
            <person name="Kavagutti S V."/>
        </authorList>
    </citation>
    <scope>NUCLEOTIDE SEQUENCE</scope>
</reference>
<keyword evidence="1" id="KW-0472">Membrane</keyword>
<organism evidence="2">
    <name type="scientific">freshwater metagenome</name>
    <dbReference type="NCBI Taxonomy" id="449393"/>
    <lineage>
        <taxon>unclassified sequences</taxon>
        <taxon>metagenomes</taxon>
        <taxon>ecological metagenomes</taxon>
    </lineage>
</organism>
<accession>A0A6J7NXB3</accession>
<feature type="transmembrane region" description="Helical" evidence="1">
    <location>
        <begin position="56"/>
        <end position="75"/>
    </location>
</feature>
<sequence>MIAVVGLGLFYTFMSWMVVVGTGAATSVEVSAGATPVDLWLNLVDANLGSLLMNIYKLLVVVGSFACAMAFHNAASRYIYAMGREGAWAWMRNSVGKVNVKHGSPATASFVQSAITLVLCVAFILFTNVYVEDVATPELIPYVNVYGLLALIGTALILIVQTITSIAVIWFFWVKKVHKGNIITTMIAPIIGALGMLYALYLLWSNRKFAAGLAADSLVFQAMPIYVIGLLVIGVVYALYVRAAKPAIYQEIGRTTIEEAHERV</sequence>
<dbReference type="Gene3D" id="1.20.1740.10">
    <property type="entry name" value="Amino acid/polyamine transporter I"/>
    <property type="match status" value="1"/>
</dbReference>
<proteinExistence type="predicted"/>
<keyword evidence="1" id="KW-1133">Transmembrane helix</keyword>
<gene>
    <name evidence="2" type="ORF">UFOPK3957_01254</name>
</gene>
<name>A0A6J7NXB3_9ZZZZ</name>
<dbReference type="EMBL" id="CAFBOM010000220">
    <property type="protein sequence ID" value="CAB4995393.1"/>
    <property type="molecule type" value="Genomic_DNA"/>
</dbReference>
<evidence type="ECO:0000313" key="2">
    <source>
        <dbReference type="EMBL" id="CAB4995393.1"/>
    </source>
</evidence>
<feature type="transmembrane region" description="Helical" evidence="1">
    <location>
        <begin position="186"/>
        <end position="204"/>
    </location>
</feature>